<accession>A0A1F5G7V7</accession>
<protein>
    <recommendedName>
        <fullName evidence="2">Antitoxin</fullName>
    </recommendedName>
</protein>
<name>A0A1F5G7V7_9BACT</name>
<comment type="function">
    <text evidence="2">Antitoxin component of a type II toxin-antitoxin (TA) system.</text>
</comment>
<dbReference type="SUPFAM" id="SSF143120">
    <property type="entry name" value="YefM-like"/>
    <property type="match status" value="1"/>
</dbReference>
<evidence type="ECO:0000256" key="1">
    <source>
        <dbReference type="ARBA" id="ARBA00009981"/>
    </source>
</evidence>
<dbReference type="Gene3D" id="3.40.1620.10">
    <property type="entry name" value="YefM-like domain"/>
    <property type="match status" value="1"/>
</dbReference>
<dbReference type="Proteomes" id="UP000177369">
    <property type="component" value="Unassembled WGS sequence"/>
</dbReference>
<comment type="caution">
    <text evidence="3">The sequence shown here is derived from an EMBL/GenBank/DDBJ whole genome shotgun (WGS) entry which is preliminary data.</text>
</comment>
<dbReference type="EMBL" id="MFBD01000041">
    <property type="protein sequence ID" value="OGD87946.1"/>
    <property type="molecule type" value="Genomic_DNA"/>
</dbReference>
<dbReference type="Gene3D" id="1.10.1220.170">
    <property type="match status" value="1"/>
</dbReference>
<reference evidence="3 4" key="1">
    <citation type="journal article" date="2016" name="Nat. Commun.">
        <title>Thousands of microbial genomes shed light on interconnected biogeochemical processes in an aquifer system.</title>
        <authorList>
            <person name="Anantharaman K."/>
            <person name="Brown C.T."/>
            <person name="Hug L.A."/>
            <person name="Sharon I."/>
            <person name="Castelle C.J."/>
            <person name="Probst A.J."/>
            <person name="Thomas B.C."/>
            <person name="Singh A."/>
            <person name="Wilkins M.J."/>
            <person name="Karaoz U."/>
            <person name="Brodie E.L."/>
            <person name="Williams K.H."/>
            <person name="Hubbard S.S."/>
            <person name="Banfield J.F."/>
        </authorList>
    </citation>
    <scope>NUCLEOTIDE SEQUENCE [LARGE SCALE GENOMIC DNA]</scope>
</reference>
<dbReference type="PANTHER" id="PTHR33713">
    <property type="entry name" value="ANTITOXIN YAFN-RELATED"/>
    <property type="match status" value="1"/>
</dbReference>
<dbReference type="InterPro" id="IPR051405">
    <property type="entry name" value="phD/YefM_antitoxin"/>
</dbReference>
<organism evidence="3 4">
    <name type="scientific">Candidatus Curtissbacteria bacterium RIFCSPHIGHO2_02_FULL_40_16b</name>
    <dbReference type="NCBI Taxonomy" id="1797714"/>
    <lineage>
        <taxon>Bacteria</taxon>
        <taxon>Candidatus Curtissiibacteriota</taxon>
    </lineage>
</organism>
<comment type="similarity">
    <text evidence="1 2">Belongs to the phD/YefM antitoxin family.</text>
</comment>
<evidence type="ECO:0000313" key="4">
    <source>
        <dbReference type="Proteomes" id="UP000177369"/>
    </source>
</evidence>
<evidence type="ECO:0000313" key="3">
    <source>
        <dbReference type="EMBL" id="OGD87946.1"/>
    </source>
</evidence>
<dbReference type="Pfam" id="PF02604">
    <property type="entry name" value="PhdYeFM_antitox"/>
    <property type="match status" value="1"/>
</dbReference>
<dbReference type="STRING" id="1797714.A3D04_03290"/>
<dbReference type="AlphaFoldDB" id="A0A1F5G7V7"/>
<dbReference type="PANTHER" id="PTHR33713:SF10">
    <property type="entry name" value="ANTITOXIN YAFN"/>
    <property type="match status" value="1"/>
</dbReference>
<proteinExistence type="inferred from homology"/>
<dbReference type="InterPro" id="IPR006442">
    <property type="entry name" value="Antitoxin_Phd/YefM"/>
</dbReference>
<dbReference type="InterPro" id="IPR036165">
    <property type="entry name" value="YefM-like_sf"/>
</dbReference>
<dbReference type="NCBIfam" id="TIGR01552">
    <property type="entry name" value="phd_fam"/>
    <property type="match status" value="1"/>
</dbReference>
<evidence type="ECO:0000256" key="2">
    <source>
        <dbReference type="RuleBase" id="RU362080"/>
    </source>
</evidence>
<sequence>MTHTLPISKAREEFAELVENAKKRLDEYIITVNGSPAAAIISAAEYESWKETEEILADKELMKAIKQGDKDIEEGKVHDWEDVKKELKLDVQS</sequence>
<gene>
    <name evidence="3" type="ORF">A3D04_03290</name>
</gene>